<evidence type="ECO:0000313" key="2">
    <source>
        <dbReference type="Proteomes" id="UP000267027"/>
    </source>
</evidence>
<dbReference type="Proteomes" id="UP000267027">
    <property type="component" value="Unassembled WGS sequence"/>
</dbReference>
<protein>
    <submittedName>
        <fullName evidence="1 3">Uncharacterized protein</fullName>
    </submittedName>
</protein>
<proteinExistence type="predicted"/>
<organism evidence="3">
    <name type="scientific">Angiostrongylus costaricensis</name>
    <name type="common">Nematode worm</name>
    <dbReference type="NCBI Taxonomy" id="334426"/>
    <lineage>
        <taxon>Eukaryota</taxon>
        <taxon>Metazoa</taxon>
        <taxon>Ecdysozoa</taxon>
        <taxon>Nematoda</taxon>
        <taxon>Chromadorea</taxon>
        <taxon>Rhabditida</taxon>
        <taxon>Rhabditina</taxon>
        <taxon>Rhabditomorpha</taxon>
        <taxon>Strongyloidea</taxon>
        <taxon>Metastrongylidae</taxon>
        <taxon>Angiostrongylus</taxon>
    </lineage>
</organism>
<dbReference type="WBParaSite" id="ACOC_0000987901-mRNA-1">
    <property type="protein sequence ID" value="ACOC_0000987901-mRNA-1"/>
    <property type="gene ID" value="ACOC_0000987901"/>
</dbReference>
<dbReference type="EMBL" id="UYYA01004369">
    <property type="protein sequence ID" value="VDM61465.1"/>
    <property type="molecule type" value="Genomic_DNA"/>
</dbReference>
<dbReference type="AlphaFoldDB" id="A0A0R3PV59"/>
<reference evidence="3" key="1">
    <citation type="submission" date="2017-02" db="UniProtKB">
        <authorList>
            <consortium name="WormBaseParasite"/>
        </authorList>
    </citation>
    <scope>IDENTIFICATION</scope>
</reference>
<evidence type="ECO:0000313" key="3">
    <source>
        <dbReference type="WBParaSite" id="ACOC_0000987901-mRNA-1"/>
    </source>
</evidence>
<evidence type="ECO:0000313" key="1">
    <source>
        <dbReference type="EMBL" id="VDM61465.1"/>
    </source>
</evidence>
<accession>A0A0R3PV59</accession>
<gene>
    <name evidence="1" type="ORF">ACOC_LOCUS9880</name>
</gene>
<sequence>MEYLLERELLVLRVTMEEPRQPRILFAEFQSACSDLKFIECSVCVNLDVGIAILDLVEGMDFSIRYL</sequence>
<name>A0A0R3PV59_ANGCS</name>
<reference evidence="1 2" key="2">
    <citation type="submission" date="2018-11" db="EMBL/GenBank/DDBJ databases">
        <authorList>
            <consortium name="Pathogen Informatics"/>
        </authorList>
    </citation>
    <scope>NUCLEOTIDE SEQUENCE [LARGE SCALE GENOMIC DNA]</scope>
    <source>
        <strain evidence="1 2">Costa Rica</strain>
    </source>
</reference>
<keyword evidence="2" id="KW-1185">Reference proteome</keyword>